<keyword evidence="4" id="KW-1185">Reference proteome</keyword>
<sequence length="124" mass="14536">MKINCKNLSIFVILLMVEIAIALFIHDKIIRPFIGDVLVVCLIYFFLKSFINKGKFLILYVFLFACFIEFTQYLNIISFLHLENVKIVQIVLGSTFDVGDIFCYFIGTVLIYAYEKLIFNYTFK</sequence>
<keyword evidence="1" id="KW-0472">Membrane</keyword>
<feature type="transmembrane region" description="Helical" evidence="1">
    <location>
        <begin position="87"/>
        <end position="114"/>
    </location>
</feature>
<feature type="transmembrane region" description="Helical" evidence="1">
    <location>
        <begin position="59"/>
        <end position="81"/>
    </location>
</feature>
<dbReference type="Proteomes" id="UP000265930">
    <property type="component" value="Unassembled WGS sequence"/>
</dbReference>
<evidence type="ECO:0000256" key="1">
    <source>
        <dbReference type="SAM" id="Phobius"/>
    </source>
</evidence>
<organism evidence="2 4">
    <name type="scientific">Clostridium chromiireducens</name>
    <dbReference type="NCBI Taxonomy" id="225345"/>
    <lineage>
        <taxon>Bacteria</taxon>
        <taxon>Bacillati</taxon>
        <taxon>Bacillota</taxon>
        <taxon>Clostridia</taxon>
        <taxon>Eubacteriales</taxon>
        <taxon>Clostridiaceae</taxon>
        <taxon>Clostridium</taxon>
    </lineage>
</organism>
<evidence type="ECO:0000313" key="5">
    <source>
        <dbReference type="Proteomes" id="UP000265930"/>
    </source>
</evidence>
<gene>
    <name evidence="2" type="ORF">CLCHR_35500</name>
    <name evidence="3" type="ORF">D2A34_16855</name>
</gene>
<dbReference type="OrthoDB" id="5360192at2"/>
<dbReference type="Proteomes" id="UP000191056">
    <property type="component" value="Unassembled WGS sequence"/>
</dbReference>
<dbReference type="InterPro" id="IPR021257">
    <property type="entry name" value="DUF2809"/>
</dbReference>
<feature type="transmembrane region" description="Helical" evidence="1">
    <location>
        <begin position="30"/>
        <end position="47"/>
    </location>
</feature>
<dbReference type="EMBL" id="QXDJ01000004">
    <property type="protein sequence ID" value="RII33415.1"/>
    <property type="molecule type" value="Genomic_DNA"/>
</dbReference>
<keyword evidence="1" id="KW-0812">Transmembrane</keyword>
<reference evidence="3 5" key="2">
    <citation type="submission" date="2018-08" db="EMBL/GenBank/DDBJ databases">
        <title>Genome of Clostridium chromiireducens C1, DSM12136.</title>
        <authorList>
            <person name="Xing M."/>
            <person name="Wei Y."/>
            <person name="Ang E.L."/>
            <person name="Zhao H."/>
            <person name="Zhang Y."/>
        </authorList>
    </citation>
    <scope>NUCLEOTIDE SEQUENCE [LARGE SCALE GENOMIC DNA]</scope>
    <source>
        <strain evidence="3 5">C1</strain>
    </source>
</reference>
<dbReference type="AlphaFoldDB" id="A0A1V4IHB3"/>
<feature type="transmembrane region" description="Helical" evidence="1">
    <location>
        <begin position="7"/>
        <end position="24"/>
    </location>
</feature>
<name>A0A1V4IHB3_9CLOT</name>
<reference evidence="2 4" key="1">
    <citation type="submission" date="2017-03" db="EMBL/GenBank/DDBJ databases">
        <title>Genome sequence of Clostridium chromiireducens DSM 23318.</title>
        <authorList>
            <person name="Poehlein A."/>
            <person name="Daniel R."/>
        </authorList>
    </citation>
    <scope>NUCLEOTIDE SEQUENCE [LARGE SCALE GENOMIC DNA]</scope>
    <source>
        <strain evidence="2 4">DSM 23318</strain>
    </source>
</reference>
<dbReference type="EMBL" id="MZGT01000054">
    <property type="protein sequence ID" value="OPJ59316.1"/>
    <property type="molecule type" value="Genomic_DNA"/>
</dbReference>
<keyword evidence="1" id="KW-1133">Transmembrane helix</keyword>
<evidence type="ECO:0000313" key="2">
    <source>
        <dbReference type="EMBL" id="OPJ59316.1"/>
    </source>
</evidence>
<evidence type="ECO:0000313" key="3">
    <source>
        <dbReference type="EMBL" id="RII33415.1"/>
    </source>
</evidence>
<protein>
    <submittedName>
        <fullName evidence="3">DUF2809 domain-containing protein</fullName>
    </submittedName>
</protein>
<dbReference type="STRING" id="225345.CLCHR_35500"/>
<proteinExistence type="predicted"/>
<evidence type="ECO:0000313" key="4">
    <source>
        <dbReference type="Proteomes" id="UP000191056"/>
    </source>
</evidence>
<dbReference type="Pfam" id="PF10990">
    <property type="entry name" value="DUF2809"/>
    <property type="match status" value="1"/>
</dbReference>
<comment type="caution">
    <text evidence="2">The sequence shown here is derived from an EMBL/GenBank/DDBJ whole genome shotgun (WGS) entry which is preliminary data.</text>
</comment>
<accession>A0A1V4IHB3</accession>